<organism evidence="3 4">
    <name type="scientific">Paramecium pentaurelia</name>
    <dbReference type="NCBI Taxonomy" id="43138"/>
    <lineage>
        <taxon>Eukaryota</taxon>
        <taxon>Sar</taxon>
        <taxon>Alveolata</taxon>
        <taxon>Ciliophora</taxon>
        <taxon>Intramacronucleata</taxon>
        <taxon>Oligohymenophorea</taxon>
        <taxon>Peniculida</taxon>
        <taxon>Parameciidae</taxon>
        <taxon>Paramecium</taxon>
    </lineage>
</organism>
<dbReference type="AlphaFoldDB" id="A0A8S1UDJ3"/>
<evidence type="ECO:0000256" key="1">
    <source>
        <dbReference type="SAM" id="Coils"/>
    </source>
</evidence>
<gene>
    <name evidence="3" type="ORF">PPENT_87.1.T0380024</name>
</gene>
<dbReference type="OrthoDB" id="1937899at2759"/>
<evidence type="ECO:0000313" key="3">
    <source>
        <dbReference type="EMBL" id="CAD8162414.1"/>
    </source>
</evidence>
<dbReference type="Proteomes" id="UP000689195">
    <property type="component" value="Unassembled WGS sequence"/>
</dbReference>
<sequence length="514" mass="61695">MQLRVKANKKEYFDFSNISNDKHFMVQFNKIANQLIKDNQVNLINYINEFILQQSQTKIRNNQIKQNIQKEKSNQQQGKNYNQSFIEQQIQFSRKQVFILLLMMYSNSIDKDNQNMQQSGFYQINMELIKQSQCKQSQEKLKCIHSYFINFYNRFLKQDVVINNDQQLNSNQRQIQDLEKEIQEEEYKHSQKIQYLNQKIEMIRNQLLNNNNEEDEFVTYIRRTEFRQYNQIFNDQQYLLSYFTKNKGRCEDYQNSVLVNFADKNVGGLSLDPFNIAQEEVLMLTHPEALISMLFMEPMDDNEAILIKNVIRFNDYDGYGQTFRQKDEDYFKLIYNPSTKQNNEFSQQKEDLNKLTQNKKIIKNHILCMDAISYKNWQLQFDQVYINRELTKSYIAFSLALDYTNNENISTGKWGCGIFNGDVQLKFLIQLLAFSKALQDIKQKNEQNKIQDYKNKTERMIIFSAFNDNQFDDLIQFYENALMKKDQKYCKTIIQEIENLKLQIKQQNNYGPNR</sequence>
<name>A0A8S1UDJ3_9CILI</name>
<dbReference type="GO" id="GO:0005975">
    <property type="term" value="P:carbohydrate metabolic process"/>
    <property type="evidence" value="ECO:0007669"/>
    <property type="project" value="InterPro"/>
</dbReference>
<evidence type="ECO:0000259" key="2">
    <source>
        <dbReference type="Pfam" id="PF05028"/>
    </source>
</evidence>
<dbReference type="GO" id="GO:0005634">
    <property type="term" value="C:nucleus"/>
    <property type="evidence" value="ECO:0007669"/>
    <property type="project" value="TreeGrafter"/>
</dbReference>
<dbReference type="Pfam" id="PF05028">
    <property type="entry name" value="PARG_cat_C"/>
    <property type="match status" value="1"/>
</dbReference>
<keyword evidence="1" id="KW-0175">Coiled coil</keyword>
<dbReference type="GO" id="GO:1990966">
    <property type="term" value="P:ATP generation from poly-ADP-D-ribose"/>
    <property type="evidence" value="ECO:0007669"/>
    <property type="project" value="TreeGrafter"/>
</dbReference>
<dbReference type="EMBL" id="CAJJDO010000038">
    <property type="protein sequence ID" value="CAD8162414.1"/>
    <property type="molecule type" value="Genomic_DNA"/>
</dbReference>
<keyword evidence="4" id="KW-1185">Reference proteome</keyword>
<dbReference type="GO" id="GO:0009225">
    <property type="term" value="P:nucleotide-sugar metabolic process"/>
    <property type="evidence" value="ECO:0007669"/>
    <property type="project" value="TreeGrafter"/>
</dbReference>
<comment type="caution">
    <text evidence="3">The sequence shown here is derived from an EMBL/GenBank/DDBJ whole genome shotgun (WGS) entry which is preliminary data.</text>
</comment>
<dbReference type="GO" id="GO:0006282">
    <property type="term" value="P:regulation of DNA repair"/>
    <property type="evidence" value="ECO:0007669"/>
    <property type="project" value="InterPro"/>
</dbReference>
<reference evidence="3" key="1">
    <citation type="submission" date="2021-01" db="EMBL/GenBank/DDBJ databases">
        <authorList>
            <consortium name="Genoscope - CEA"/>
            <person name="William W."/>
        </authorList>
    </citation>
    <scope>NUCLEOTIDE SEQUENCE</scope>
</reference>
<feature type="coiled-coil region" evidence="1">
    <location>
        <begin position="161"/>
        <end position="188"/>
    </location>
</feature>
<dbReference type="InterPro" id="IPR046372">
    <property type="entry name" value="PARG_cat_C"/>
</dbReference>
<dbReference type="PANTHER" id="PTHR12837:SF0">
    <property type="entry name" value="POLY(ADP-RIBOSE) GLYCOHYDROLASE"/>
    <property type="match status" value="1"/>
</dbReference>
<dbReference type="PANTHER" id="PTHR12837">
    <property type="entry name" value="POLY ADP-RIBOSE GLYCOHYDROLASE"/>
    <property type="match status" value="1"/>
</dbReference>
<proteinExistence type="predicted"/>
<accession>A0A8S1UDJ3</accession>
<dbReference type="InterPro" id="IPR007724">
    <property type="entry name" value="Poly_GlycHdrlase"/>
</dbReference>
<evidence type="ECO:0000313" key="4">
    <source>
        <dbReference type="Proteomes" id="UP000689195"/>
    </source>
</evidence>
<protein>
    <recommendedName>
        <fullName evidence="2">PARG catalytic Macro domain-containing protein</fullName>
    </recommendedName>
</protein>
<dbReference type="GO" id="GO:0005737">
    <property type="term" value="C:cytoplasm"/>
    <property type="evidence" value="ECO:0007669"/>
    <property type="project" value="TreeGrafter"/>
</dbReference>
<dbReference type="GO" id="GO:0004649">
    <property type="term" value="F:poly(ADP-ribose) glycohydrolase activity"/>
    <property type="evidence" value="ECO:0007669"/>
    <property type="project" value="InterPro"/>
</dbReference>
<feature type="domain" description="PARG catalytic Macro" evidence="2">
    <location>
        <begin position="244"/>
        <end position="441"/>
    </location>
</feature>